<dbReference type="InterPro" id="IPR001469">
    <property type="entry name" value="ATP_synth_F1_dsu/esu"/>
</dbReference>
<evidence type="ECO:0000313" key="12">
    <source>
        <dbReference type="Proteomes" id="UP000229554"/>
    </source>
</evidence>
<organism evidence="11 12">
    <name type="scientific">Candidatus Roizmanbacteria bacterium CG10_big_fil_rev_8_21_14_0_10_39_6</name>
    <dbReference type="NCBI Taxonomy" id="1974853"/>
    <lineage>
        <taxon>Bacteria</taxon>
        <taxon>Candidatus Roizmaniibacteriota</taxon>
    </lineage>
</organism>
<dbReference type="Proteomes" id="UP000229554">
    <property type="component" value="Unassembled WGS sequence"/>
</dbReference>
<protein>
    <recommendedName>
        <fullName evidence="8">ATP synthase epsilon chain</fullName>
    </recommendedName>
    <alternativeName>
        <fullName evidence="8">ATP synthase F1 sector epsilon subunit</fullName>
    </alternativeName>
    <alternativeName>
        <fullName evidence="8">F-ATPase epsilon subunit</fullName>
    </alternativeName>
</protein>
<evidence type="ECO:0000259" key="10">
    <source>
        <dbReference type="Pfam" id="PF02823"/>
    </source>
</evidence>
<keyword evidence="8" id="KW-1003">Cell membrane</keyword>
<comment type="similarity">
    <text evidence="2 8 9">Belongs to the ATPase epsilon chain family.</text>
</comment>
<dbReference type="InterPro" id="IPR036771">
    <property type="entry name" value="ATPsynth_dsu/esu_N"/>
</dbReference>
<gene>
    <name evidence="8 11" type="primary">atpC</name>
    <name evidence="11" type="ORF">COU88_04480</name>
</gene>
<evidence type="ECO:0000256" key="5">
    <source>
        <dbReference type="ARBA" id="ARBA00023136"/>
    </source>
</evidence>
<dbReference type="PANTHER" id="PTHR13822">
    <property type="entry name" value="ATP SYNTHASE DELTA/EPSILON CHAIN"/>
    <property type="match status" value="1"/>
</dbReference>
<keyword evidence="6 8" id="KW-0139">CF(1)</keyword>
<keyword evidence="3 8" id="KW-0813">Transport</keyword>
<feature type="domain" description="ATP synthase F1 complex delta/epsilon subunit N-terminal" evidence="10">
    <location>
        <begin position="6"/>
        <end position="81"/>
    </location>
</feature>
<dbReference type="PANTHER" id="PTHR13822:SF10">
    <property type="entry name" value="ATP SYNTHASE EPSILON CHAIN, CHLOROPLASTIC"/>
    <property type="match status" value="1"/>
</dbReference>
<comment type="subcellular location">
    <subcellularLocation>
        <location evidence="1 8">Cell membrane</location>
        <topology evidence="1 8">Peripheral membrane protein</topology>
    </subcellularLocation>
</comment>
<comment type="function">
    <text evidence="8">Produces ATP from ADP in the presence of a proton gradient across the membrane.</text>
</comment>
<dbReference type="NCBIfam" id="TIGR01216">
    <property type="entry name" value="ATP_synt_epsi"/>
    <property type="match status" value="1"/>
</dbReference>
<evidence type="ECO:0000256" key="9">
    <source>
        <dbReference type="RuleBase" id="RU003656"/>
    </source>
</evidence>
<evidence type="ECO:0000256" key="6">
    <source>
        <dbReference type="ARBA" id="ARBA00023196"/>
    </source>
</evidence>
<evidence type="ECO:0000256" key="4">
    <source>
        <dbReference type="ARBA" id="ARBA00023065"/>
    </source>
</evidence>
<keyword evidence="5 8" id="KW-0472">Membrane</keyword>
<dbReference type="Pfam" id="PF02823">
    <property type="entry name" value="ATP-synt_DE_N"/>
    <property type="match status" value="1"/>
</dbReference>
<keyword evidence="4 8" id="KW-0406">Ion transport</keyword>
<comment type="subunit">
    <text evidence="8 9">F-type ATPases have 2 components, CF(1) - the catalytic core - and CF(0) - the membrane proton channel. CF(1) has five subunits: alpha(3), beta(3), gamma(1), delta(1), epsilon(1). CF(0) has three main subunits: a, b and c.</text>
</comment>
<evidence type="ECO:0000256" key="2">
    <source>
        <dbReference type="ARBA" id="ARBA00005712"/>
    </source>
</evidence>
<proteinExistence type="inferred from homology"/>
<evidence type="ECO:0000313" key="11">
    <source>
        <dbReference type="EMBL" id="PJE62520.1"/>
    </source>
</evidence>
<dbReference type="GO" id="GO:0046933">
    <property type="term" value="F:proton-transporting ATP synthase activity, rotational mechanism"/>
    <property type="evidence" value="ECO:0007669"/>
    <property type="project" value="UniProtKB-UniRule"/>
</dbReference>
<dbReference type="Gene3D" id="2.60.15.10">
    <property type="entry name" value="F0F1 ATP synthase delta/epsilon subunit, N-terminal"/>
    <property type="match status" value="1"/>
</dbReference>
<dbReference type="GO" id="GO:0045259">
    <property type="term" value="C:proton-transporting ATP synthase complex"/>
    <property type="evidence" value="ECO:0007669"/>
    <property type="project" value="UniProtKB-KW"/>
</dbReference>
<dbReference type="InterPro" id="IPR020546">
    <property type="entry name" value="ATP_synth_F1_dsu/esu_N"/>
</dbReference>
<reference evidence="12" key="1">
    <citation type="submission" date="2017-09" db="EMBL/GenBank/DDBJ databases">
        <title>Depth-based differentiation of microbial function through sediment-hosted aquifers and enrichment of novel symbionts in the deep terrestrial subsurface.</title>
        <authorList>
            <person name="Probst A.J."/>
            <person name="Ladd B."/>
            <person name="Jarett J.K."/>
            <person name="Geller-Mcgrath D.E."/>
            <person name="Sieber C.M.K."/>
            <person name="Emerson J.B."/>
            <person name="Anantharaman K."/>
            <person name="Thomas B.C."/>
            <person name="Malmstrom R."/>
            <person name="Stieglmeier M."/>
            <person name="Klingl A."/>
            <person name="Woyke T."/>
            <person name="Ryan C.M."/>
            <person name="Banfield J.F."/>
        </authorList>
    </citation>
    <scope>NUCLEOTIDE SEQUENCE [LARGE SCALE GENOMIC DNA]</scope>
</reference>
<keyword evidence="7 8" id="KW-0066">ATP synthesis</keyword>
<dbReference type="HAMAP" id="MF_00530">
    <property type="entry name" value="ATP_synth_epsil_bac"/>
    <property type="match status" value="1"/>
</dbReference>
<evidence type="ECO:0000256" key="8">
    <source>
        <dbReference type="HAMAP-Rule" id="MF_00530"/>
    </source>
</evidence>
<sequence length="138" mass="15963">MAKLLVHILTPEKEVLRTEATMLTCHTRDGEITILPHHVPLLSLLTDGIITVREENKERYFSAGSGYVETDGTTVRLLISHASGQDELDEKRIQEVEKEAQSLLKNYKDKKDRDHAMSMLRRATLDLKVLRRSKRRWQ</sequence>
<dbReference type="EMBL" id="PFED01000185">
    <property type="protein sequence ID" value="PJE62520.1"/>
    <property type="molecule type" value="Genomic_DNA"/>
</dbReference>
<accession>A0A2M8KRI8</accession>
<comment type="caution">
    <text evidence="11">The sequence shown here is derived from an EMBL/GenBank/DDBJ whole genome shotgun (WGS) entry which is preliminary data.</text>
</comment>
<dbReference type="AlphaFoldDB" id="A0A2M8KRI8"/>
<evidence type="ECO:0000256" key="7">
    <source>
        <dbReference type="ARBA" id="ARBA00023310"/>
    </source>
</evidence>
<keyword evidence="8" id="KW-0375">Hydrogen ion transport</keyword>
<dbReference type="CDD" id="cd12152">
    <property type="entry name" value="F1-ATPase_delta"/>
    <property type="match status" value="1"/>
</dbReference>
<dbReference type="SUPFAM" id="SSF46604">
    <property type="entry name" value="Epsilon subunit of F1F0-ATP synthase C-terminal domain"/>
    <property type="match status" value="1"/>
</dbReference>
<evidence type="ECO:0000256" key="3">
    <source>
        <dbReference type="ARBA" id="ARBA00022448"/>
    </source>
</evidence>
<dbReference type="GO" id="GO:0005886">
    <property type="term" value="C:plasma membrane"/>
    <property type="evidence" value="ECO:0007669"/>
    <property type="project" value="UniProtKB-SubCell"/>
</dbReference>
<dbReference type="SUPFAM" id="SSF51344">
    <property type="entry name" value="Epsilon subunit of F1F0-ATP synthase N-terminal domain"/>
    <property type="match status" value="1"/>
</dbReference>
<name>A0A2M8KRI8_9BACT</name>
<evidence type="ECO:0000256" key="1">
    <source>
        <dbReference type="ARBA" id="ARBA00004202"/>
    </source>
</evidence>
<dbReference type="GO" id="GO:0005524">
    <property type="term" value="F:ATP binding"/>
    <property type="evidence" value="ECO:0007669"/>
    <property type="project" value="UniProtKB-UniRule"/>
</dbReference>
<dbReference type="InterPro" id="IPR036794">
    <property type="entry name" value="ATP_F1_dsu/esu_C_sf"/>
</dbReference>